<accession>A0A1Q8VAD5</accession>
<sequence length="253" mass="26763">MPTHLQHHRHAGRGPCSPRLLALGLCLTAGLALSACGPSHKGQLTVEPAGASAEASTSSSDTPSSTPSPTPSATSSATAWTAPNVTISNDSTGTWHRQDDILKQPTETSSDISQAYNFDTEGCLAIIFYKANQSIYDERKMGGDNTTSSVKIQETMPNHSSFAMTSGPTPVEAVPDDSGTLPGYEIGYTATVKYASGSTGDVAGYRFFRQISDQGVTLEIFLECHPDKLTSADTWHQFLSSTRVTGLDAGAMR</sequence>
<organism evidence="3 4">
    <name type="scientific">Actinomyces oris</name>
    <dbReference type="NCBI Taxonomy" id="544580"/>
    <lineage>
        <taxon>Bacteria</taxon>
        <taxon>Bacillati</taxon>
        <taxon>Actinomycetota</taxon>
        <taxon>Actinomycetes</taxon>
        <taxon>Actinomycetales</taxon>
        <taxon>Actinomycetaceae</taxon>
        <taxon>Actinomyces</taxon>
    </lineage>
</organism>
<keyword evidence="2" id="KW-0732">Signal</keyword>
<evidence type="ECO:0000256" key="1">
    <source>
        <dbReference type="SAM" id="MobiDB-lite"/>
    </source>
</evidence>
<name>A0A1Q8VAD5_9ACTO</name>
<proteinExistence type="predicted"/>
<dbReference type="Proteomes" id="UP000186857">
    <property type="component" value="Unassembled WGS sequence"/>
</dbReference>
<feature type="signal peptide" evidence="2">
    <location>
        <begin position="1"/>
        <end position="34"/>
    </location>
</feature>
<feature type="compositionally biased region" description="Low complexity" evidence="1">
    <location>
        <begin position="48"/>
        <end position="83"/>
    </location>
</feature>
<reference evidence="3 4" key="1">
    <citation type="submission" date="2016-12" db="EMBL/GenBank/DDBJ databases">
        <title>Genomic Comparison of strains in the 'Actinomyces naeslundii' Group.</title>
        <authorList>
            <person name="Mughal S.R."/>
            <person name="Do T."/>
            <person name="Gilbert S.C."/>
            <person name="Witherden E.A."/>
            <person name="Didelot X."/>
            <person name="Beighton D."/>
        </authorList>
    </citation>
    <scope>NUCLEOTIDE SEQUENCE [LARGE SCALE GENOMIC DNA]</scope>
    <source>
        <strain evidence="3 4">CCUG 33920</strain>
    </source>
</reference>
<feature type="region of interest" description="Disordered" evidence="1">
    <location>
        <begin position="40"/>
        <end position="96"/>
    </location>
</feature>
<protein>
    <recommendedName>
        <fullName evidence="5">Serine/arginine repetitive matrix protein 1</fullName>
    </recommendedName>
</protein>
<dbReference type="AlphaFoldDB" id="A0A1Q8VAD5"/>
<evidence type="ECO:0000256" key="2">
    <source>
        <dbReference type="SAM" id="SignalP"/>
    </source>
</evidence>
<feature type="compositionally biased region" description="Polar residues" evidence="1">
    <location>
        <begin position="84"/>
        <end position="95"/>
    </location>
</feature>
<comment type="caution">
    <text evidence="3">The sequence shown here is derived from an EMBL/GenBank/DDBJ whole genome shotgun (WGS) entry which is preliminary data.</text>
</comment>
<dbReference type="EMBL" id="MSKJ01000009">
    <property type="protein sequence ID" value="OLO45056.1"/>
    <property type="molecule type" value="Genomic_DNA"/>
</dbReference>
<evidence type="ECO:0008006" key="5">
    <source>
        <dbReference type="Google" id="ProtNLM"/>
    </source>
</evidence>
<feature type="chain" id="PRO_5012864471" description="Serine/arginine repetitive matrix protein 1" evidence="2">
    <location>
        <begin position="35"/>
        <end position="253"/>
    </location>
</feature>
<dbReference type="RefSeq" id="WP_075376432.1">
    <property type="nucleotide sequence ID" value="NZ_MSKJ01000009.1"/>
</dbReference>
<dbReference type="OrthoDB" id="3254162at2"/>
<evidence type="ECO:0000313" key="4">
    <source>
        <dbReference type="Proteomes" id="UP000186857"/>
    </source>
</evidence>
<gene>
    <name evidence="3" type="ORF">BKH29_04560</name>
</gene>
<evidence type="ECO:0000313" key="3">
    <source>
        <dbReference type="EMBL" id="OLO45056.1"/>
    </source>
</evidence>